<dbReference type="Proteomes" id="UP001595957">
    <property type="component" value="Unassembled WGS sequence"/>
</dbReference>
<organism evidence="1 2">
    <name type="scientific">Sphingobium tyrosinilyticum</name>
    <dbReference type="NCBI Taxonomy" id="2715436"/>
    <lineage>
        <taxon>Bacteria</taxon>
        <taxon>Pseudomonadati</taxon>
        <taxon>Pseudomonadota</taxon>
        <taxon>Alphaproteobacteria</taxon>
        <taxon>Sphingomonadales</taxon>
        <taxon>Sphingomonadaceae</taxon>
        <taxon>Sphingobium</taxon>
    </lineage>
</organism>
<comment type="caution">
    <text evidence="1">The sequence shown here is derived from an EMBL/GenBank/DDBJ whole genome shotgun (WGS) entry which is preliminary data.</text>
</comment>
<protein>
    <submittedName>
        <fullName evidence="1">DUF1552 domain-containing protein</fullName>
    </submittedName>
</protein>
<evidence type="ECO:0000313" key="2">
    <source>
        <dbReference type="Proteomes" id="UP001595957"/>
    </source>
</evidence>
<gene>
    <name evidence="1" type="ORF">ACFO3E_12435</name>
</gene>
<sequence length="450" mass="48632">MVDGTTRRGFLLRGVLGGGAVTLGLPLLDAFLNDSGTAFAATMGGGRLPVRFGTWFWGCGMIPDRWQPKTVGADYDLPPQLAPIAKVKQHISVLTGFDVLLDGKGNLPHLSGNTAVRTGAPTDDWLGIRAPTLDVLIAEAIGNGSFFRSLELSADGDARTSYSFRDGRSMNSATPNAVEFYRKIFGQDFNDPNKADFTPDPRIMVRRSVLSGVTEQRQALQKRLGASDKARLDQYFTSVREMEGKLALQLQKPPPAEACVVPQEAPAVSGDITDVDRRKNNHRLMAEMLAMALACNQTRVFNMTFSTAASDLRQAGQTTGYHQSTHEELIDRSIGYQPTVDFFATRNMEAWADFVSALAAVKEGDGTLLDNMLVFAHSDVSYAKNHDVLGIPVMLAGKAGGKVKSGLHIQGGGETISRVGLTLQQVMGMPVDSWGLDAMNTKRPVSEILA</sequence>
<keyword evidence="2" id="KW-1185">Reference proteome</keyword>
<name>A0ABV9EZF2_9SPHN</name>
<accession>A0ABV9EZF2</accession>
<dbReference type="RefSeq" id="WP_380805073.1">
    <property type="nucleotide sequence ID" value="NZ_JBHSFZ010000025.1"/>
</dbReference>
<evidence type="ECO:0000313" key="1">
    <source>
        <dbReference type="EMBL" id="MFC4594996.1"/>
    </source>
</evidence>
<proteinExistence type="predicted"/>
<dbReference type="EMBL" id="JBHSFZ010000025">
    <property type="protein sequence ID" value="MFC4594996.1"/>
    <property type="molecule type" value="Genomic_DNA"/>
</dbReference>
<reference evidence="2" key="1">
    <citation type="journal article" date="2019" name="Int. J. Syst. Evol. Microbiol.">
        <title>The Global Catalogue of Microorganisms (GCM) 10K type strain sequencing project: providing services to taxonomists for standard genome sequencing and annotation.</title>
        <authorList>
            <consortium name="The Broad Institute Genomics Platform"/>
            <consortium name="The Broad Institute Genome Sequencing Center for Infectious Disease"/>
            <person name="Wu L."/>
            <person name="Ma J."/>
        </authorList>
    </citation>
    <scope>NUCLEOTIDE SEQUENCE [LARGE SCALE GENOMIC DNA]</scope>
    <source>
        <strain evidence="2">NBRC 103632</strain>
    </source>
</reference>
<dbReference type="Pfam" id="PF07586">
    <property type="entry name" value="HXXSHH"/>
    <property type="match status" value="1"/>
</dbReference>
<dbReference type="PROSITE" id="PS51318">
    <property type="entry name" value="TAT"/>
    <property type="match status" value="1"/>
</dbReference>
<dbReference type="InterPro" id="IPR006311">
    <property type="entry name" value="TAT_signal"/>
</dbReference>
<dbReference type="InterPro" id="IPR011447">
    <property type="entry name" value="DUF1552"/>
</dbReference>